<protein>
    <submittedName>
        <fullName evidence="2">Uncharacterized protein</fullName>
    </submittedName>
</protein>
<sequence>MRSARPSLLSPRLVEKYNRTERKNSMTESLFSASSSRLDLLAPLSPRQSYASLLTEQIQPSKPKDSPELQRQQQEVNRLRAELDQLDSRERLLTERPSHARVVSPTSVASSGAQGPFDGQRQADSITPEFEPAGEWRTGPVDDEFILNEGIRMIYNGDTLVFWADMDRHVLLWGTPPDPEGGVPLEVITDISIDWSELTVRIDMKRGGLVAVGSSKRAIRRWVEALERQVGLYGD</sequence>
<feature type="compositionally biased region" description="Polar residues" evidence="1">
    <location>
        <begin position="26"/>
        <end position="37"/>
    </location>
</feature>
<proteinExistence type="predicted"/>
<feature type="region of interest" description="Disordered" evidence="1">
    <location>
        <begin position="1"/>
        <end position="37"/>
    </location>
</feature>
<reference evidence="2" key="1">
    <citation type="submission" date="2021-05" db="EMBL/GenBank/DDBJ databases">
        <title>A free-living protist that lacks canonical eukaryotic 1 DNA replication and segregation systems.</title>
        <authorList>
            <person name="Salas-Leiva D.E."/>
            <person name="Tromer E.C."/>
            <person name="Curtis B.A."/>
            <person name="Jerlstrom-Hultqvist J."/>
            <person name="Kolisko M."/>
            <person name="Yi Z."/>
            <person name="Salas-Leiva J.S."/>
            <person name="Gallot-Lavallee L."/>
            <person name="Kops G.J.P.L."/>
            <person name="Archibald J.M."/>
            <person name="Simpson A.G.B."/>
            <person name="Roger A.J."/>
        </authorList>
    </citation>
    <scope>NUCLEOTIDE SEQUENCE</scope>
    <source>
        <strain evidence="2">BICM</strain>
    </source>
</reference>
<keyword evidence="3" id="KW-1185">Reference proteome</keyword>
<dbReference type="EMBL" id="JAHDYR010000064">
    <property type="protein sequence ID" value="KAG9390528.1"/>
    <property type="molecule type" value="Genomic_DNA"/>
</dbReference>
<dbReference type="Proteomes" id="UP000717585">
    <property type="component" value="Unassembled WGS sequence"/>
</dbReference>
<dbReference type="AlphaFoldDB" id="A0A8J6AX49"/>
<evidence type="ECO:0000256" key="1">
    <source>
        <dbReference type="SAM" id="MobiDB-lite"/>
    </source>
</evidence>
<feature type="region of interest" description="Disordered" evidence="1">
    <location>
        <begin position="57"/>
        <end position="76"/>
    </location>
</feature>
<organism evidence="2 3">
    <name type="scientific">Carpediemonas membranifera</name>
    <dbReference type="NCBI Taxonomy" id="201153"/>
    <lineage>
        <taxon>Eukaryota</taxon>
        <taxon>Metamonada</taxon>
        <taxon>Carpediemonas-like organisms</taxon>
        <taxon>Carpediemonas</taxon>
    </lineage>
</organism>
<feature type="region of interest" description="Disordered" evidence="1">
    <location>
        <begin position="95"/>
        <end position="124"/>
    </location>
</feature>
<feature type="compositionally biased region" description="Basic and acidic residues" evidence="1">
    <location>
        <begin position="13"/>
        <end position="25"/>
    </location>
</feature>
<name>A0A8J6AX49_9EUKA</name>
<feature type="compositionally biased region" description="Polar residues" evidence="1">
    <location>
        <begin position="104"/>
        <end position="113"/>
    </location>
</feature>
<evidence type="ECO:0000313" key="2">
    <source>
        <dbReference type="EMBL" id="KAG9390528.1"/>
    </source>
</evidence>
<accession>A0A8J6AX49</accession>
<evidence type="ECO:0000313" key="3">
    <source>
        <dbReference type="Proteomes" id="UP000717585"/>
    </source>
</evidence>
<comment type="caution">
    <text evidence="2">The sequence shown here is derived from an EMBL/GenBank/DDBJ whole genome shotgun (WGS) entry which is preliminary data.</text>
</comment>
<gene>
    <name evidence="2" type="ORF">J8273_7879</name>
</gene>